<sequence>MYKHTNSLKRRFTVNTSRYQTNKAKLNRRHKLCMYKHSYLIIISKYIFIILLLIYKQTGREKQT</sequence>
<reference evidence="3" key="1">
    <citation type="submission" date="2016-11" db="EMBL/GenBank/DDBJ databases">
        <authorList>
            <person name="Varghese N."/>
            <person name="Submissions S."/>
        </authorList>
    </citation>
    <scope>NUCLEOTIDE SEQUENCE [LARGE SCALE GENOMIC DNA]</scope>
    <source>
        <strain evidence="3">DSM 16990</strain>
    </source>
</reference>
<evidence type="ECO:0000313" key="2">
    <source>
        <dbReference type="EMBL" id="SHG30356.1"/>
    </source>
</evidence>
<accession>A0A1M5IQ60</accession>
<dbReference type="AlphaFoldDB" id="A0A1M5IQ60"/>
<keyword evidence="1" id="KW-1133">Transmembrane helix</keyword>
<dbReference type="STRING" id="288992.SAMN04488522_10517"/>
<name>A0A1M5IQ60_9SPHI</name>
<gene>
    <name evidence="2" type="ORF">SAMN04488522_10517</name>
</gene>
<organism evidence="2 3">
    <name type="scientific">Pedobacter caeni</name>
    <dbReference type="NCBI Taxonomy" id="288992"/>
    <lineage>
        <taxon>Bacteria</taxon>
        <taxon>Pseudomonadati</taxon>
        <taxon>Bacteroidota</taxon>
        <taxon>Sphingobacteriia</taxon>
        <taxon>Sphingobacteriales</taxon>
        <taxon>Sphingobacteriaceae</taxon>
        <taxon>Pedobacter</taxon>
    </lineage>
</organism>
<protein>
    <submittedName>
        <fullName evidence="2">Uncharacterized protein</fullName>
    </submittedName>
</protein>
<feature type="transmembrane region" description="Helical" evidence="1">
    <location>
        <begin position="38"/>
        <end position="55"/>
    </location>
</feature>
<keyword evidence="1" id="KW-0472">Membrane</keyword>
<evidence type="ECO:0000313" key="3">
    <source>
        <dbReference type="Proteomes" id="UP000184287"/>
    </source>
</evidence>
<keyword evidence="3" id="KW-1185">Reference proteome</keyword>
<keyword evidence="1" id="KW-0812">Transmembrane</keyword>
<dbReference type="Proteomes" id="UP000184287">
    <property type="component" value="Unassembled WGS sequence"/>
</dbReference>
<proteinExistence type="predicted"/>
<evidence type="ECO:0000256" key="1">
    <source>
        <dbReference type="SAM" id="Phobius"/>
    </source>
</evidence>
<dbReference type="EMBL" id="FQUQ01000005">
    <property type="protein sequence ID" value="SHG30356.1"/>
    <property type="molecule type" value="Genomic_DNA"/>
</dbReference>